<dbReference type="Pfam" id="PF04977">
    <property type="entry name" value="DivIC"/>
    <property type="match status" value="1"/>
</dbReference>
<feature type="transmembrane region" description="Helical" evidence="2">
    <location>
        <begin position="9"/>
        <end position="29"/>
    </location>
</feature>
<dbReference type="RefSeq" id="WP_407338871.1">
    <property type="nucleotide sequence ID" value="NZ_CP136862.1"/>
</dbReference>
<gene>
    <name evidence="3" type="ORF">RZS28_16795</name>
</gene>
<keyword evidence="4" id="KW-1185">Reference proteome</keyword>
<evidence type="ECO:0000256" key="1">
    <source>
        <dbReference type="SAM" id="Coils"/>
    </source>
</evidence>
<organism evidence="3 4">
    <name type="scientific">Methylocapsa polymorpha</name>
    <dbReference type="NCBI Taxonomy" id="3080828"/>
    <lineage>
        <taxon>Bacteria</taxon>
        <taxon>Pseudomonadati</taxon>
        <taxon>Pseudomonadota</taxon>
        <taxon>Alphaproteobacteria</taxon>
        <taxon>Hyphomicrobiales</taxon>
        <taxon>Beijerinckiaceae</taxon>
        <taxon>Methylocapsa</taxon>
    </lineage>
</organism>
<keyword evidence="2" id="KW-0812">Transmembrane</keyword>
<dbReference type="InterPro" id="IPR007060">
    <property type="entry name" value="FtsL/DivIC"/>
</dbReference>
<protein>
    <submittedName>
        <fullName evidence="3">Septum formation initiator family protein</fullName>
    </submittedName>
</protein>
<sequence length="120" mass="13740">MVSHRRVRAILYPLVLYCVSGAVAGYFIWHAVNGERGLKTKDEYEQRIATLRDQLRGLKDERAVWERKIALMKGATIDRDLLEDEARALLGRVDRNDLVVFLPRPGNAAQPRGRRPEMSP</sequence>
<dbReference type="Proteomes" id="UP001626536">
    <property type="component" value="Chromosome"/>
</dbReference>
<accession>A0ABZ0HSX3</accession>
<evidence type="ECO:0000313" key="3">
    <source>
        <dbReference type="EMBL" id="WOJ89430.1"/>
    </source>
</evidence>
<evidence type="ECO:0000256" key="2">
    <source>
        <dbReference type="SAM" id="Phobius"/>
    </source>
</evidence>
<keyword evidence="2" id="KW-1133">Transmembrane helix</keyword>
<keyword evidence="1" id="KW-0175">Coiled coil</keyword>
<reference evidence="3 4" key="1">
    <citation type="submission" date="2023-10" db="EMBL/GenBank/DDBJ databases">
        <title>Novel methanotroph of the genus Methylocapsa from a subarctic wetland.</title>
        <authorList>
            <person name="Belova S.E."/>
            <person name="Oshkin I.Y."/>
            <person name="Miroshnikov K."/>
            <person name="Dedysh S.N."/>
        </authorList>
    </citation>
    <scope>NUCLEOTIDE SEQUENCE [LARGE SCALE GENOMIC DNA]</scope>
    <source>
        <strain evidence="3 4">RX1</strain>
    </source>
</reference>
<proteinExistence type="predicted"/>
<feature type="coiled-coil region" evidence="1">
    <location>
        <begin position="41"/>
        <end position="68"/>
    </location>
</feature>
<keyword evidence="2" id="KW-0472">Membrane</keyword>
<evidence type="ECO:0000313" key="4">
    <source>
        <dbReference type="Proteomes" id="UP001626536"/>
    </source>
</evidence>
<name>A0ABZ0HSX3_9HYPH</name>
<dbReference type="EMBL" id="CP136862">
    <property type="protein sequence ID" value="WOJ89430.1"/>
    <property type="molecule type" value="Genomic_DNA"/>
</dbReference>